<dbReference type="Gene3D" id="3.30.450.20">
    <property type="entry name" value="PAS domain"/>
    <property type="match status" value="1"/>
</dbReference>
<feature type="transmembrane region" description="Helical" evidence="10">
    <location>
        <begin position="187"/>
        <end position="203"/>
    </location>
</feature>
<keyword evidence="4 12" id="KW-0808">Transferase</keyword>
<dbReference type="Gene3D" id="1.10.287.130">
    <property type="match status" value="1"/>
</dbReference>
<dbReference type="EC" id="2.7.13.3" evidence="2"/>
<dbReference type="InterPro" id="IPR035965">
    <property type="entry name" value="PAS-like_dom_sf"/>
</dbReference>
<evidence type="ECO:0000256" key="7">
    <source>
        <dbReference type="ARBA" id="ARBA00022840"/>
    </source>
</evidence>
<dbReference type="Proteomes" id="UP000191554">
    <property type="component" value="Unassembled WGS sequence"/>
</dbReference>
<keyword evidence="6 12" id="KW-0418">Kinase</keyword>
<evidence type="ECO:0000256" key="3">
    <source>
        <dbReference type="ARBA" id="ARBA00022553"/>
    </source>
</evidence>
<keyword evidence="13" id="KW-1185">Reference proteome</keyword>
<dbReference type="Pfam" id="PF00989">
    <property type="entry name" value="PAS"/>
    <property type="match status" value="1"/>
</dbReference>
<dbReference type="EMBL" id="MZGX01000034">
    <property type="protein sequence ID" value="OPX42102.1"/>
    <property type="molecule type" value="Genomic_DNA"/>
</dbReference>
<dbReference type="STRING" id="48256.CLHUN_40070"/>
<feature type="transmembrane region" description="Helical" evidence="10">
    <location>
        <begin position="76"/>
        <end position="96"/>
    </location>
</feature>
<dbReference type="Pfam" id="PF00512">
    <property type="entry name" value="HisKA"/>
    <property type="match status" value="1"/>
</dbReference>
<dbReference type="InterPro" id="IPR005467">
    <property type="entry name" value="His_kinase_dom"/>
</dbReference>
<dbReference type="FunFam" id="3.30.565.10:FF:000037">
    <property type="entry name" value="Hybrid sensor histidine kinase/response regulator"/>
    <property type="match status" value="1"/>
</dbReference>
<feature type="transmembrane region" description="Helical" evidence="10">
    <location>
        <begin position="148"/>
        <end position="167"/>
    </location>
</feature>
<keyword evidence="10" id="KW-0472">Membrane</keyword>
<evidence type="ECO:0000256" key="9">
    <source>
        <dbReference type="SAM" id="Coils"/>
    </source>
</evidence>
<keyword evidence="8" id="KW-0902">Two-component regulatory system</keyword>
<dbReference type="SMART" id="SM00091">
    <property type="entry name" value="PAS"/>
    <property type="match status" value="1"/>
</dbReference>
<dbReference type="InterPro" id="IPR013767">
    <property type="entry name" value="PAS_fold"/>
</dbReference>
<dbReference type="CDD" id="cd16922">
    <property type="entry name" value="HATPase_EvgS-ArcB-TorS-like"/>
    <property type="match status" value="1"/>
</dbReference>
<feature type="domain" description="Histidine kinase" evidence="11">
    <location>
        <begin position="453"/>
        <end position="676"/>
    </location>
</feature>
<dbReference type="Pfam" id="PF02518">
    <property type="entry name" value="HATPase_c"/>
    <property type="match status" value="1"/>
</dbReference>
<dbReference type="InterPro" id="IPR003594">
    <property type="entry name" value="HATPase_dom"/>
</dbReference>
<evidence type="ECO:0000313" key="13">
    <source>
        <dbReference type="Proteomes" id="UP000191554"/>
    </source>
</evidence>
<evidence type="ECO:0000256" key="5">
    <source>
        <dbReference type="ARBA" id="ARBA00022741"/>
    </source>
</evidence>
<dbReference type="RefSeq" id="WP_080066468.1">
    <property type="nucleotide sequence ID" value="NZ_MZGX01000034.1"/>
</dbReference>
<dbReference type="GO" id="GO:0000155">
    <property type="term" value="F:phosphorelay sensor kinase activity"/>
    <property type="evidence" value="ECO:0007669"/>
    <property type="project" value="InterPro"/>
</dbReference>
<evidence type="ECO:0000256" key="8">
    <source>
        <dbReference type="ARBA" id="ARBA00023012"/>
    </source>
</evidence>
<dbReference type="InterPro" id="IPR003661">
    <property type="entry name" value="HisK_dim/P_dom"/>
</dbReference>
<dbReference type="GO" id="GO:0006355">
    <property type="term" value="P:regulation of DNA-templated transcription"/>
    <property type="evidence" value="ECO:0007669"/>
    <property type="project" value="InterPro"/>
</dbReference>
<dbReference type="Gene3D" id="3.30.565.10">
    <property type="entry name" value="Histidine kinase-like ATPase, C-terminal domain"/>
    <property type="match status" value="1"/>
</dbReference>
<comment type="caution">
    <text evidence="12">The sequence shown here is derived from an EMBL/GenBank/DDBJ whole genome shotgun (WGS) entry which is preliminary data.</text>
</comment>
<feature type="transmembrane region" description="Helical" evidence="10">
    <location>
        <begin position="21"/>
        <end position="38"/>
    </location>
</feature>
<comment type="catalytic activity">
    <reaction evidence="1">
        <text>ATP + protein L-histidine = ADP + protein N-phospho-L-histidine.</text>
        <dbReference type="EC" id="2.7.13.3"/>
    </reaction>
</comment>
<dbReference type="PRINTS" id="PR00344">
    <property type="entry name" value="BCTRLSENSOR"/>
</dbReference>
<dbReference type="SUPFAM" id="SSF47384">
    <property type="entry name" value="Homodimeric domain of signal transducing histidine kinase"/>
    <property type="match status" value="1"/>
</dbReference>
<keyword evidence="10" id="KW-1133">Transmembrane helix</keyword>
<keyword evidence="7" id="KW-0067">ATP-binding</keyword>
<name>A0A1V4SDV3_RUMHU</name>
<dbReference type="PANTHER" id="PTHR43047:SF72">
    <property type="entry name" value="OSMOSENSING HISTIDINE PROTEIN KINASE SLN1"/>
    <property type="match status" value="1"/>
</dbReference>
<dbReference type="CDD" id="cd00130">
    <property type="entry name" value="PAS"/>
    <property type="match status" value="1"/>
</dbReference>
<dbReference type="NCBIfam" id="TIGR00229">
    <property type="entry name" value="sensory_box"/>
    <property type="match status" value="1"/>
</dbReference>
<evidence type="ECO:0000259" key="11">
    <source>
        <dbReference type="PROSITE" id="PS50109"/>
    </source>
</evidence>
<dbReference type="PANTHER" id="PTHR43047">
    <property type="entry name" value="TWO-COMPONENT HISTIDINE PROTEIN KINASE"/>
    <property type="match status" value="1"/>
</dbReference>
<dbReference type="FunFam" id="1.10.287.130:FF:000001">
    <property type="entry name" value="Two-component sensor histidine kinase"/>
    <property type="match status" value="1"/>
</dbReference>
<feature type="transmembrane region" description="Helical" evidence="10">
    <location>
        <begin position="44"/>
        <end position="64"/>
    </location>
</feature>
<keyword evidence="3" id="KW-0597">Phosphoprotein</keyword>
<keyword evidence="10" id="KW-0812">Transmembrane</keyword>
<dbReference type="PROSITE" id="PS50109">
    <property type="entry name" value="HIS_KIN"/>
    <property type="match status" value="1"/>
</dbReference>
<dbReference type="Pfam" id="PF17159">
    <property type="entry name" value="MASE3"/>
    <property type="match status" value="1"/>
</dbReference>
<feature type="transmembrane region" description="Helical" evidence="10">
    <location>
        <begin position="116"/>
        <end position="136"/>
    </location>
</feature>
<keyword evidence="9" id="KW-0175">Coiled coil</keyword>
<reference evidence="12 13" key="1">
    <citation type="submission" date="2017-03" db="EMBL/GenBank/DDBJ databases">
        <title>Genome sequence of Clostridium hungatei DSM 14427.</title>
        <authorList>
            <person name="Poehlein A."/>
            <person name="Daniel R."/>
        </authorList>
    </citation>
    <scope>NUCLEOTIDE SEQUENCE [LARGE SCALE GENOMIC DNA]</scope>
    <source>
        <strain evidence="12 13">DSM 14427</strain>
    </source>
</reference>
<dbReference type="GO" id="GO:0009927">
    <property type="term" value="F:histidine phosphotransfer kinase activity"/>
    <property type="evidence" value="ECO:0007669"/>
    <property type="project" value="TreeGrafter"/>
</dbReference>
<dbReference type="InterPro" id="IPR000014">
    <property type="entry name" value="PAS"/>
</dbReference>
<evidence type="ECO:0000256" key="10">
    <source>
        <dbReference type="SAM" id="Phobius"/>
    </source>
</evidence>
<dbReference type="InterPro" id="IPR036097">
    <property type="entry name" value="HisK_dim/P_sf"/>
</dbReference>
<organism evidence="12 13">
    <name type="scientific">Ruminiclostridium hungatei</name>
    <name type="common">Clostridium hungatei</name>
    <dbReference type="NCBI Taxonomy" id="48256"/>
    <lineage>
        <taxon>Bacteria</taxon>
        <taxon>Bacillati</taxon>
        <taxon>Bacillota</taxon>
        <taxon>Clostridia</taxon>
        <taxon>Eubacteriales</taxon>
        <taxon>Oscillospiraceae</taxon>
        <taxon>Ruminiclostridium</taxon>
    </lineage>
</organism>
<dbReference type="SUPFAM" id="SSF55785">
    <property type="entry name" value="PYP-like sensor domain (PAS domain)"/>
    <property type="match status" value="1"/>
</dbReference>
<dbReference type="InterPro" id="IPR036890">
    <property type="entry name" value="HATPase_C_sf"/>
</dbReference>
<evidence type="ECO:0000256" key="4">
    <source>
        <dbReference type="ARBA" id="ARBA00022679"/>
    </source>
</evidence>
<dbReference type="GO" id="GO:0005886">
    <property type="term" value="C:plasma membrane"/>
    <property type="evidence" value="ECO:0007669"/>
    <property type="project" value="TreeGrafter"/>
</dbReference>
<dbReference type="InterPro" id="IPR004358">
    <property type="entry name" value="Sig_transdc_His_kin-like_C"/>
</dbReference>
<gene>
    <name evidence="12" type="primary">yycG_4</name>
    <name evidence="12" type="ORF">CLHUN_40070</name>
</gene>
<dbReference type="GO" id="GO:0005524">
    <property type="term" value="F:ATP binding"/>
    <property type="evidence" value="ECO:0007669"/>
    <property type="project" value="UniProtKB-KW"/>
</dbReference>
<dbReference type="SUPFAM" id="SSF55874">
    <property type="entry name" value="ATPase domain of HSP90 chaperone/DNA topoisomerase II/histidine kinase"/>
    <property type="match status" value="1"/>
</dbReference>
<accession>A0A1V4SDV3</accession>
<dbReference type="InterPro" id="IPR033425">
    <property type="entry name" value="MASE3"/>
</dbReference>
<dbReference type="CDD" id="cd00082">
    <property type="entry name" value="HisKA"/>
    <property type="match status" value="1"/>
</dbReference>
<evidence type="ECO:0000256" key="6">
    <source>
        <dbReference type="ARBA" id="ARBA00022777"/>
    </source>
</evidence>
<protein>
    <recommendedName>
        <fullName evidence="2">histidine kinase</fullName>
        <ecNumber evidence="2">2.7.13.3</ecNumber>
    </recommendedName>
</protein>
<sequence>MEIGSKLQVILRKPGTVKKETIIELWIFSFFLLFLIHTQVDYHLLFHTSAELFASIVSFGLFFVAINTSNVSENNFIVLLGIGYFFVGIIDIFHIFTYPGVSIIFERGSQAAFEQLWIAGRYMTALTLLGSTLLTLRNVKKFRANVIFFVYFMACLMILVSILYFRIFPACYVEGGGSTPFKVASELIVSAVYLAVAFLYFKLRKDMDSTLFFFMEAHLLTMAMYELLFASLSGPDGWRNNLAHIIRVVSFFFLYKAFFETGLKRPYAVLYNKMNKMDLELDKTSKHLKKAEHQRKTIEEMLARNDQCYDMIINNSSDAIIIISDSKFIFVNERAANMFGVNNPSDLIDMEVQDYINLKEQERVKELLMQTADELCRDIKFESRLKAQSGNEIDIEVTSAKLLYKGKLSYINIFKDISSRKQINKLENHIKDNERKLIETKEYNKMLTEFFSNISHELKTPLNVILGAIQILSLKGNMQMSLENEDKFNKYLRVMKQNCYRLLRLVNNLIDLSKFDSGYLKLNLCNLNIVSVVEEIILSVAHYVENRGLSIVFDTDIEEKIVAVDADKIERIMLNLLSNSIKFTDTGGSISVNISDREDAVVISVRDTGIGIPKDKLNSIFDRFGQVDKSLTRNKEGSGIGLSLVKTLVELHGGHIGISSVEGEGSEVVFELPVLTVENEMPAVGSVAGKSKVENIKIEFSDIYSFE</sequence>
<proteinExistence type="predicted"/>
<keyword evidence="5" id="KW-0547">Nucleotide-binding</keyword>
<evidence type="ECO:0000313" key="12">
    <source>
        <dbReference type="EMBL" id="OPX42102.1"/>
    </source>
</evidence>
<dbReference type="AlphaFoldDB" id="A0A1V4SDV3"/>
<dbReference type="SMART" id="SM00388">
    <property type="entry name" value="HisKA"/>
    <property type="match status" value="1"/>
</dbReference>
<evidence type="ECO:0000256" key="1">
    <source>
        <dbReference type="ARBA" id="ARBA00000085"/>
    </source>
</evidence>
<evidence type="ECO:0000256" key="2">
    <source>
        <dbReference type="ARBA" id="ARBA00012438"/>
    </source>
</evidence>
<feature type="transmembrane region" description="Helical" evidence="10">
    <location>
        <begin position="210"/>
        <end position="230"/>
    </location>
</feature>
<dbReference type="OrthoDB" id="9813394at2"/>
<feature type="coiled-coil region" evidence="9">
    <location>
        <begin position="274"/>
        <end position="301"/>
    </location>
</feature>
<dbReference type="SMART" id="SM00387">
    <property type="entry name" value="HATPase_c"/>
    <property type="match status" value="1"/>
</dbReference>